<reference evidence="2" key="1">
    <citation type="submission" date="2014-09" db="EMBL/GenBank/DDBJ databases">
        <title>Genome sequence of the luminous mushroom Mycena chlorophos for searching fungal bioluminescence genes.</title>
        <authorList>
            <person name="Tanaka Y."/>
            <person name="Kasuga D."/>
            <person name="Oba Y."/>
            <person name="Hase S."/>
            <person name="Sato K."/>
            <person name="Oba Y."/>
            <person name="Sakakibara Y."/>
        </authorList>
    </citation>
    <scope>NUCLEOTIDE SEQUENCE</scope>
</reference>
<accession>A0ABQ0LGA1</accession>
<gene>
    <name evidence="2" type="ORF">MCHLO_06264</name>
</gene>
<feature type="compositionally biased region" description="Low complexity" evidence="1">
    <location>
        <begin position="257"/>
        <end position="275"/>
    </location>
</feature>
<name>A0ABQ0LGA1_MYCCL</name>
<feature type="region of interest" description="Disordered" evidence="1">
    <location>
        <begin position="252"/>
        <end position="275"/>
    </location>
</feature>
<dbReference type="EMBL" id="DF845005">
    <property type="protein sequence ID" value="GAT48896.1"/>
    <property type="molecule type" value="Genomic_DNA"/>
</dbReference>
<organism evidence="2 3">
    <name type="scientific">Mycena chlorophos</name>
    <name type="common">Agaric fungus</name>
    <name type="synonym">Agaricus chlorophos</name>
    <dbReference type="NCBI Taxonomy" id="658473"/>
    <lineage>
        <taxon>Eukaryota</taxon>
        <taxon>Fungi</taxon>
        <taxon>Dikarya</taxon>
        <taxon>Basidiomycota</taxon>
        <taxon>Agaricomycotina</taxon>
        <taxon>Agaricomycetes</taxon>
        <taxon>Agaricomycetidae</taxon>
        <taxon>Agaricales</taxon>
        <taxon>Marasmiineae</taxon>
        <taxon>Mycenaceae</taxon>
        <taxon>Mycena</taxon>
    </lineage>
</organism>
<protein>
    <submittedName>
        <fullName evidence="2">Uncharacterized protein</fullName>
    </submittedName>
</protein>
<keyword evidence="3" id="KW-1185">Reference proteome</keyword>
<evidence type="ECO:0000313" key="2">
    <source>
        <dbReference type="EMBL" id="GAT48896.1"/>
    </source>
</evidence>
<evidence type="ECO:0000256" key="1">
    <source>
        <dbReference type="SAM" id="MobiDB-lite"/>
    </source>
</evidence>
<proteinExistence type="predicted"/>
<dbReference type="Proteomes" id="UP000815677">
    <property type="component" value="Unassembled WGS sequence"/>
</dbReference>
<evidence type="ECO:0000313" key="3">
    <source>
        <dbReference type="Proteomes" id="UP000815677"/>
    </source>
</evidence>
<sequence>MRETRDLLNPTSLTTGEVLLVHQDVAMPQHCLNPRQHFNLVHGVVLLSRVQLRRKERRHLSIFPVRTLAHNARDSRAAAVRHQPNRRRVWAVLHRLAVVVPTVRNEPLHVFECALVRDSHRNAYTRQIISEVAHRAQESAQQVASRSRFNDDIIQFIKLWCVDGGAVARNLARWSERKRLVLVDKWNDGLRVLQYFVPRSLQRSLTKETGSQDHVGNEELTFLVNVLVLELRTHRRIDLGSRPLDGQLHVDMKSASEPESSSASTGSPFTRTTITSGFTTTRSVARALDAVRDTPFTLPGGNCAPAQYTHCRKSRQSCTRRRHRWWLRQAFRRNRRSNQPTPWAQSHSGTPPSLKLLAQRLRSSFRFSCFFKIQPAKSNLGLSSRLSGKDCSYQPPPVADRVKVFVGLHDAESMPKALVTISGVRLKCRQDICERGLQQPPHPSCPWLTARPLDAVRLLLFDMQQHLQERSAVVFDVRIRILRRVVLKDIPSSGTSSKGSGTVSRSGMLSAVASGVGLEELVWRLGLGRIQRVDDAGRVPGPEVKVGICQVRLGECELHSQFRIDNVCVVLDAVEAYLLKDHPHADTRRVFHRLVPSIFRLENRVCIEADRVGTCPCVKLRWTELGCEEGLRIDKHIVAIDAVIRNRDLAIRGSLNEETAFAEALSIIRDDLVTQIRLSVFKDTCRNACMEVTEGSRGFQRISPPSSASKATPSRAIDPTWNDWDSVVLSRNALRDVDACEIRTALEEIPGGFPRFFDVAERFSGQLREMWPGCSQLKQRPFASSSFRFASDKCGASDLGFTVVSTAAARTTLF</sequence>